<evidence type="ECO:0000313" key="5">
    <source>
        <dbReference type="Proteomes" id="UP000293347"/>
    </source>
</evidence>
<evidence type="ECO:0000259" key="3">
    <source>
        <dbReference type="Pfam" id="PF01212"/>
    </source>
</evidence>
<dbReference type="InterPro" id="IPR015421">
    <property type="entry name" value="PyrdxlP-dep_Trfase_major"/>
</dbReference>
<protein>
    <recommendedName>
        <fullName evidence="3">Aromatic amino acid beta-eliminating lyase/threonine aldolase domain-containing protein</fullName>
    </recommendedName>
</protein>
<name>A0A4R0NKX8_9SPHI</name>
<evidence type="ECO:0000313" key="4">
    <source>
        <dbReference type="EMBL" id="TCD00548.1"/>
    </source>
</evidence>
<comment type="cofactor">
    <cofactor evidence="1">
        <name>pyridoxal 5'-phosphate</name>
        <dbReference type="ChEBI" id="CHEBI:597326"/>
    </cofactor>
</comment>
<organism evidence="4 5">
    <name type="scientific">Pedobacter psychroterrae</name>
    <dbReference type="NCBI Taxonomy" id="2530453"/>
    <lineage>
        <taxon>Bacteria</taxon>
        <taxon>Pseudomonadati</taxon>
        <taxon>Bacteroidota</taxon>
        <taxon>Sphingobacteriia</taxon>
        <taxon>Sphingobacteriales</taxon>
        <taxon>Sphingobacteriaceae</taxon>
        <taxon>Pedobacter</taxon>
    </lineage>
</organism>
<dbReference type="Gene3D" id="3.40.640.10">
    <property type="entry name" value="Type I PLP-dependent aspartate aminotransferase-like (Major domain)"/>
    <property type="match status" value="1"/>
</dbReference>
<dbReference type="EMBL" id="SJSL01000003">
    <property type="protein sequence ID" value="TCD00548.1"/>
    <property type="molecule type" value="Genomic_DNA"/>
</dbReference>
<reference evidence="4 5" key="1">
    <citation type="submission" date="2019-02" db="EMBL/GenBank/DDBJ databases">
        <title>Pedobacter sp. RP-1-14 sp. nov., isolated from Arctic soil.</title>
        <authorList>
            <person name="Dahal R.H."/>
        </authorList>
    </citation>
    <scope>NUCLEOTIDE SEQUENCE [LARGE SCALE GENOMIC DNA]</scope>
    <source>
        <strain evidence="4 5">RP-1-14</strain>
    </source>
</reference>
<dbReference type="SUPFAM" id="SSF53383">
    <property type="entry name" value="PLP-dependent transferases"/>
    <property type="match status" value="1"/>
</dbReference>
<gene>
    <name evidence="4" type="ORF">EZ437_15060</name>
</gene>
<dbReference type="OrthoDB" id="9774495at2"/>
<dbReference type="GO" id="GO:0016829">
    <property type="term" value="F:lyase activity"/>
    <property type="evidence" value="ECO:0007669"/>
    <property type="project" value="InterPro"/>
</dbReference>
<feature type="domain" description="Aromatic amino acid beta-eliminating lyase/threonine aldolase" evidence="3">
    <location>
        <begin position="15"/>
        <end position="55"/>
    </location>
</feature>
<evidence type="ECO:0000256" key="2">
    <source>
        <dbReference type="ARBA" id="ARBA00022898"/>
    </source>
</evidence>
<dbReference type="Proteomes" id="UP000293347">
    <property type="component" value="Unassembled WGS sequence"/>
</dbReference>
<proteinExistence type="predicted"/>
<evidence type="ECO:0000256" key="1">
    <source>
        <dbReference type="ARBA" id="ARBA00001933"/>
    </source>
</evidence>
<dbReference type="AlphaFoldDB" id="A0A4R0NKX8"/>
<keyword evidence="5" id="KW-1185">Reference proteome</keyword>
<dbReference type="InterPro" id="IPR015424">
    <property type="entry name" value="PyrdxlP-dep_Trfase"/>
</dbReference>
<dbReference type="RefSeq" id="WP_131596897.1">
    <property type="nucleotide sequence ID" value="NZ_SJSL01000003.1"/>
</dbReference>
<keyword evidence="2" id="KW-0663">Pyridoxal phosphate</keyword>
<comment type="caution">
    <text evidence="4">The sequence shown here is derived from an EMBL/GenBank/DDBJ whole genome shotgun (WGS) entry which is preliminary data.</text>
</comment>
<accession>A0A4R0NKX8</accession>
<dbReference type="GO" id="GO:0006520">
    <property type="term" value="P:amino acid metabolic process"/>
    <property type="evidence" value="ECO:0007669"/>
    <property type="project" value="InterPro"/>
</dbReference>
<dbReference type="Pfam" id="PF01212">
    <property type="entry name" value="Beta_elim_lyase"/>
    <property type="match status" value="1"/>
</dbReference>
<sequence>MNHTTYRIRWRRENQAFPIQEIQKISAFCKQEGYKMHLDGARLHMATAFTNSSVKD</sequence>
<dbReference type="InterPro" id="IPR001597">
    <property type="entry name" value="ArAA_b-elim_lyase/Thr_aldolase"/>
</dbReference>